<protein>
    <submittedName>
        <fullName evidence="4">Uncharacterized protein</fullName>
    </submittedName>
</protein>
<feature type="signal peptide" evidence="3">
    <location>
        <begin position="1"/>
        <end position="31"/>
    </location>
</feature>
<feature type="compositionally biased region" description="Polar residues" evidence="1">
    <location>
        <begin position="373"/>
        <end position="387"/>
    </location>
</feature>
<feature type="transmembrane region" description="Helical" evidence="2">
    <location>
        <begin position="392"/>
        <end position="416"/>
    </location>
</feature>
<organism evidence="4 5">
    <name type="scientific">Corynebacterium felinum</name>
    <dbReference type="NCBI Taxonomy" id="131318"/>
    <lineage>
        <taxon>Bacteria</taxon>
        <taxon>Bacillati</taxon>
        <taxon>Actinomycetota</taxon>
        <taxon>Actinomycetes</taxon>
        <taxon>Mycobacteriales</taxon>
        <taxon>Corynebacteriaceae</taxon>
        <taxon>Corynebacterium</taxon>
    </lineage>
</organism>
<keyword evidence="5" id="KW-1185">Reference proteome</keyword>
<feature type="compositionally biased region" description="Low complexity" evidence="1">
    <location>
        <begin position="324"/>
        <end position="334"/>
    </location>
</feature>
<dbReference type="EMBL" id="JAVDYF010000001">
    <property type="protein sequence ID" value="MDR7354863.1"/>
    <property type="molecule type" value="Genomic_DNA"/>
</dbReference>
<name>A0ABU2B8D1_9CORY</name>
<accession>A0ABU2B8D1</accession>
<proteinExistence type="predicted"/>
<feature type="region of interest" description="Disordered" evidence="1">
    <location>
        <begin position="320"/>
        <end position="387"/>
    </location>
</feature>
<evidence type="ECO:0000256" key="3">
    <source>
        <dbReference type="SAM" id="SignalP"/>
    </source>
</evidence>
<feature type="compositionally biased region" description="Basic and acidic residues" evidence="1">
    <location>
        <begin position="345"/>
        <end position="369"/>
    </location>
</feature>
<evidence type="ECO:0000313" key="4">
    <source>
        <dbReference type="EMBL" id="MDR7354863.1"/>
    </source>
</evidence>
<evidence type="ECO:0000256" key="1">
    <source>
        <dbReference type="SAM" id="MobiDB-lite"/>
    </source>
</evidence>
<keyword evidence="3" id="KW-0732">Signal</keyword>
<feature type="chain" id="PRO_5047139982" evidence="3">
    <location>
        <begin position="32"/>
        <end position="432"/>
    </location>
</feature>
<gene>
    <name evidence="4" type="ORF">J2S37_001401</name>
</gene>
<dbReference type="Proteomes" id="UP001183619">
    <property type="component" value="Unassembled WGS sequence"/>
</dbReference>
<reference evidence="4 5" key="1">
    <citation type="submission" date="2023-07" db="EMBL/GenBank/DDBJ databases">
        <title>Sequencing the genomes of 1000 actinobacteria strains.</title>
        <authorList>
            <person name="Klenk H.-P."/>
        </authorList>
    </citation>
    <scope>NUCLEOTIDE SEQUENCE [LARGE SCALE GENOMIC DNA]</scope>
    <source>
        <strain evidence="4 5">DSM 44508</strain>
    </source>
</reference>
<sequence length="432" mass="45673">MSRSSHVFRPSVALSLSLALALGAQAPAAYAEEKYNVWVGATQVTSTNKNDVKSDGTVSYDPETGTLTLKNAKISESSRAESRAKEENREDATVGIYAIDEGENSKSLILNLQGKNSIHVPASDLDVYGLKYVGKSQSPLKIVGQGELNVTTADSAKGTYGIQSTVQLIVDGPTLNFKPGRSLQLSSTGMSLFKGLKMQAGEIVAEANTGKHSSVGIFNAFENIEITGGKVTASGKLHDHHLGQTNYGLYAFGKLTVKDAEVEVLSPNKAMHVVEYATGSLPVKVNTTPSADGATGWDQTTSLKEDGPYKFVKIGPRTQMLHEGNQGNNAQGNGTTVPPVAEVPDAPKEQGKPDADIEKRKENTPKPEADATQPDNGTVPDDQSNNNSPRGWVKALLGVLGSLGVVGILAAVISALNPQHIIPPALRNLLRV</sequence>
<keyword evidence="2" id="KW-0812">Transmembrane</keyword>
<keyword evidence="2" id="KW-1133">Transmembrane helix</keyword>
<keyword evidence="2" id="KW-0472">Membrane</keyword>
<evidence type="ECO:0000313" key="5">
    <source>
        <dbReference type="Proteomes" id="UP001183619"/>
    </source>
</evidence>
<dbReference type="RefSeq" id="WP_277103901.1">
    <property type="nucleotide sequence ID" value="NZ_BAAAJS010000027.1"/>
</dbReference>
<evidence type="ECO:0000256" key="2">
    <source>
        <dbReference type="SAM" id="Phobius"/>
    </source>
</evidence>
<comment type="caution">
    <text evidence="4">The sequence shown here is derived from an EMBL/GenBank/DDBJ whole genome shotgun (WGS) entry which is preliminary data.</text>
</comment>